<dbReference type="GO" id="GO:0005802">
    <property type="term" value="C:trans-Golgi network"/>
    <property type="evidence" value="ECO:0007669"/>
    <property type="project" value="TreeGrafter"/>
</dbReference>
<dbReference type="GO" id="GO:0005886">
    <property type="term" value="C:plasma membrane"/>
    <property type="evidence" value="ECO:0007669"/>
    <property type="project" value="TreeGrafter"/>
</dbReference>
<dbReference type="SUPFAM" id="SSF81653">
    <property type="entry name" value="Calcium ATPase, transduction domain A"/>
    <property type="match status" value="1"/>
</dbReference>
<keyword evidence="1" id="KW-0813">Transport</keyword>
<evidence type="ECO:0000256" key="1">
    <source>
        <dbReference type="ARBA" id="ARBA00022448"/>
    </source>
</evidence>
<evidence type="ECO:0000313" key="3">
    <source>
        <dbReference type="Proteomes" id="UP000515165"/>
    </source>
</evidence>
<dbReference type="Gene3D" id="2.70.150.10">
    <property type="entry name" value="Calcium-transporting ATPase, cytoplasmic transduction domain A"/>
    <property type="match status" value="1"/>
</dbReference>
<evidence type="ECO:0000256" key="2">
    <source>
        <dbReference type="SAM" id="MobiDB-lite"/>
    </source>
</evidence>
<evidence type="ECO:0000313" key="5">
    <source>
        <dbReference type="RefSeq" id="XP_035581866.1"/>
    </source>
</evidence>
<dbReference type="InterPro" id="IPR008250">
    <property type="entry name" value="ATPase_P-typ_transduc_dom_A_sf"/>
</dbReference>
<dbReference type="AlphaFoldDB" id="A0A6P9F3Z1"/>
<proteinExistence type="predicted"/>
<accession>A0A6P9F3Z1</accession>
<sequence length="121" mass="13575">MREAIDEFRRFQRDKEVNSQLYSKLTVRGKVQVKSSDIQVGDLIIVEKNQRTPSDMVFLRTSEKADPEVADGRKRAQQMLSQDVLLGLPTASGRLVGKTTRPRMKSGGGWRTAVTFPRPGA</sequence>
<dbReference type="GO" id="GO:0006890">
    <property type="term" value="P:retrograde vesicle-mediated transport, Golgi to endoplasmic reticulum"/>
    <property type="evidence" value="ECO:0007669"/>
    <property type="project" value="TreeGrafter"/>
</dbReference>
<dbReference type="GO" id="GO:0005768">
    <property type="term" value="C:endosome"/>
    <property type="evidence" value="ECO:0007669"/>
    <property type="project" value="TreeGrafter"/>
</dbReference>
<dbReference type="RefSeq" id="XP_035581866.1">
    <property type="nucleotide sequence ID" value="XM_035725973.1"/>
</dbReference>
<dbReference type="Proteomes" id="UP000515165">
    <property type="component" value="Unplaced"/>
</dbReference>
<dbReference type="PANTHER" id="PTHR24092:SF50">
    <property type="entry name" value="PHOSPHOLIPID-TRANSPORTING ATPASE IIB-RELATED"/>
    <property type="match status" value="1"/>
</dbReference>
<organism evidence="3 4">
    <name type="scientific">Zalophus californianus</name>
    <name type="common">California sealion</name>
    <dbReference type="NCBI Taxonomy" id="9704"/>
    <lineage>
        <taxon>Eukaryota</taxon>
        <taxon>Metazoa</taxon>
        <taxon>Chordata</taxon>
        <taxon>Craniata</taxon>
        <taxon>Vertebrata</taxon>
        <taxon>Euteleostomi</taxon>
        <taxon>Mammalia</taxon>
        <taxon>Eutheria</taxon>
        <taxon>Laurasiatheria</taxon>
        <taxon>Carnivora</taxon>
        <taxon>Caniformia</taxon>
        <taxon>Pinnipedia</taxon>
        <taxon>Otariidae</taxon>
        <taxon>Zalophus</taxon>
    </lineage>
</organism>
<dbReference type="GeneID" id="118356673"/>
<dbReference type="RefSeq" id="XP_035581865.1">
    <property type="nucleotide sequence ID" value="XM_035725972.1"/>
</dbReference>
<feature type="region of interest" description="Disordered" evidence="2">
    <location>
        <begin position="95"/>
        <end position="121"/>
    </location>
</feature>
<dbReference type="GO" id="GO:0140326">
    <property type="term" value="F:ATPase-coupled intramembrane lipid transporter activity"/>
    <property type="evidence" value="ECO:0007669"/>
    <property type="project" value="TreeGrafter"/>
</dbReference>
<gene>
    <name evidence="4 5" type="primary">LOC118356673</name>
</gene>
<keyword evidence="3" id="KW-1185">Reference proteome</keyword>
<dbReference type="GO" id="GO:0006897">
    <property type="term" value="P:endocytosis"/>
    <property type="evidence" value="ECO:0007669"/>
    <property type="project" value="TreeGrafter"/>
</dbReference>
<reference evidence="4 5" key="1">
    <citation type="submission" date="2025-04" db="UniProtKB">
        <authorList>
            <consortium name="RefSeq"/>
        </authorList>
    </citation>
    <scope>IDENTIFICATION</scope>
    <source>
        <tissue evidence="4 5">Blood</tissue>
    </source>
</reference>
<name>A0A6P9F3Z1_ZALCA</name>
<protein>
    <submittedName>
        <fullName evidence="4 5">Probable phospholipid-transporting ATPase IIB isoform X3</fullName>
    </submittedName>
</protein>
<evidence type="ECO:0000313" key="4">
    <source>
        <dbReference type="RefSeq" id="XP_035581865.1"/>
    </source>
</evidence>
<dbReference type="PANTHER" id="PTHR24092">
    <property type="entry name" value="PROBABLE PHOSPHOLIPID-TRANSPORTING ATPASE"/>
    <property type="match status" value="1"/>
</dbReference>
<dbReference type="GO" id="GO:0045332">
    <property type="term" value="P:phospholipid translocation"/>
    <property type="evidence" value="ECO:0007669"/>
    <property type="project" value="TreeGrafter"/>
</dbReference>